<protein>
    <submittedName>
        <fullName evidence="2">Uncharacterized protein</fullName>
    </submittedName>
</protein>
<organism evidence="2 3">
    <name type="scientific">Exocentrus adspersus</name>
    <dbReference type="NCBI Taxonomy" id="1586481"/>
    <lineage>
        <taxon>Eukaryota</taxon>
        <taxon>Metazoa</taxon>
        <taxon>Ecdysozoa</taxon>
        <taxon>Arthropoda</taxon>
        <taxon>Hexapoda</taxon>
        <taxon>Insecta</taxon>
        <taxon>Pterygota</taxon>
        <taxon>Neoptera</taxon>
        <taxon>Endopterygota</taxon>
        <taxon>Coleoptera</taxon>
        <taxon>Polyphaga</taxon>
        <taxon>Cucujiformia</taxon>
        <taxon>Chrysomeloidea</taxon>
        <taxon>Cerambycidae</taxon>
        <taxon>Lamiinae</taxon>
        <taxon>Acanthocinini</taxon>
        <taxon>Exocentrus</taxon>
    </lineage>
</organism>
<dbReference type="AlphaFoldDB" id="A0AAV8VA33"/>
<proteinExistence type="predicted"/>
<comment type="caution">
    <text evidence="2">The sequence shown here is derived from an EMBL/GenBank/DDBJ whole genome shotgun (WGS) entry which is preliminary data.</text>
</comment>
<dbReference type="PANTHER" id="PTHR31511:SF12">
    <property type="entry name" value="RHO TERMINATION FACTOR N-TERMINAL DOMAIN-CONTAINING PROTEIN"/>
    <property type="match status" value="1"/>
</dbReference>
<evidence type="ECO:0000313" key="2">
    <source>
        <dbReference type="EMBL" id="KAJ8911113.1"/>
    </source>
</evidence>
<evidence type="ECO:0000256" key="1">
    <source>
        <dbReference type="SAM" id="MobiDB-lite"/>
    </source>
</evidence>
<dbReference type="EMBL" id="JANEYG010000216">
    <property type="protein sequence ID" value="KAJ8911113.1"/>
    <property type="molecule type" value="Genomic_DNA"/>
</dbReference>
<evidence type="ECO:0000313" key="3">
    <source>
        <dbReference type="Proteomes" id="UP001159042"/>
    </source>
</evidence>
<name>A0AAV8VA33_9CUCU</name>
<dbReference type="PANTHER" id="PTHR31511">
    <property type="entry name" value="PROTEIN CBG23764"/>
    <property type="match status" value="1"/>
</dbReference>
<gene>
    <name evidence="2" type="ORF">NQ315_003375</name>
</gene>
<accession>A0AAV8VA33</accession>
<reference evidence="2 3" key="1">
    <citation type="journal article" date="2023" name="Insect Mol. Biol.">
        <title>Genome sequencing provides insights into the evolution of gene families encoding plant cell wall-degrading enzymes in longhorned beetles.</title>
        <authorList>
            <person name="Shin N.R."/>
            <person name="Okamura Y."/>
            <person name="Kirsch R."/>
            <person name="Pauchet Y."/>
        </authorList>
    </citation>
    <scope>NUCLEOTIDE SEQUENCE [LARGE SCALE GENOMIC DNA]</scope>
    <source>
        <strain evidence="2">EAD_L_NR</strain>
    </source>
</reference>
<sequence length="135" mass="15027">MNDVKSFNTKHKIITPSTNLQEIFEQFLNEIMAQTSTFSEKDSGWTLEKIMFVDINLNKYTTLSSSSYLKLPRSITKKHDVLNIKNEDQACFAWAVNAARGADSMGATGQTPPLRISNGGTAPIGTCTRSHNNRK</sequence>
<feature type="region of interest" description="Disordered" evidence="1">
    <location>
        <begin position="103"/>
        <end position="135"/>
    </location>
</feature>
<keyword evidence="3" id="KW-1185">Reference proteome</keyword>
<dbReference type="Proteomes" id="UP001159042">
    <property type="component" value="Unassembled WGS sequence"/>
</dbReference>